<dbReference type="InterPro" id="IPR051822">
    <property type="entry name" value="Glycosyl_Hydrolase_84"/>
</dbReference>
<reference evidence="4" key="1">
    <citation type="submission" date="2014-06" db="EMBL/GenBank/DDBJ databases">
        <title>Key roles for freshwater Actinobacteria revealed by deep metagenomic sequencing.</title>
        <authorList>
            <person name="Ghai R."/>
            <person name="Mizuno C.M."/>
            <person name="Picazo A."/>
            <person name="Camacho A."/>
            <person name="Rodriguez-Valera F."/>
        </authorList>
    </citation>
    <scope>NUCLEOTIDE SEQUENCE</scope>
</reference>
<evidence type="ECO:0000259" key="3">
    <source>
        <dbReference type="PROSITE" id="PS52009"/>
    </source>
</evidence>
<proteinExistence type="predicted"/>
<dbReference type="Pfam" id="PF07555">
    <property type="entry name" value="NAGidase"/>
    <property type="match status" value="1"/>
</dbReference>
<feature type="domain" description="GH84" evidence="3">
    <location>
        <begin position="5"/>
        <end position="280"/>
    </location>
</feature>
<dbReference type="PANTHER" id="PTHR13170:SF16">
    <property type="entry name" value="PROTEIN O-GLCNACASE"/>
    <property type="match status" value="1"/>
</dbReference>
<dbReference type="InterPro" id="IPR011496">
    <property type="entry name" value="O-GlcNAcase_cat"/>
</dbReference>
<keyword evidence="2" id="KW-0326">Glycosidase</keyword>
<evidence type="ECO:0000256" key="1">
    <source>
        <dbReference type="ARBA" id="ARBA00022801"/>
    </source>
</evidence>
<keyword evidence="1" id="KW-0378">Hydrolase</keyword>
<dbReference type="GO" id="GO:0015929">
    <property type="term" value="F:hexosaminidase activity"/>
    <property type="evidence" value="ECO:0007669"/>
    <property type="project" value="UniProtKB-ARBA"/>
</dbReference>
<evidence type="ECO:0000256" key="2">
    <source>
        <dbReference type="ARBA" id="ARBA00023295"/>
    </source>
</evidence>
<evidence type="ECO:0000313" key="4">
    <source>
        <dbReference type="EMBL" id="KGA19142.1"/>
    </source>
</evidence>
<accession>A0A094Q6V3</accession>
<dbReference type="Gene3D" id="3.20.20.80">
    <property type="entry name" value="Glycosidases"/>
    <property type="match status" value="1"/>
</dbReference>
<name>A0A094Q6V3_9ZZZZ</name>
<comment type="caution">
    <text evidence="4">The sequence shown here is derived from an EMBL/GenBank/DDBJ whole genome shotgun (WGS) entry which is preliminary data.</text>
</comment>
<organism evidence="4">
    <name type="scientific">freshwater metagenome</name>
    <dbReference type="NCBI Taxonomy" id="449393"/>
    <lineage>
        <taxon>unclassified sequences</taxon>
        <taxon>metagenomes</taxon>
        <taxon>ecological metagenomes</taxon>
    </lineage>
</organism>
<dbReference type="EMBL" id="JNSL01000034">
    <property type="protein sequence ID" value="KGA19142.1"/>
    <property type="molecule type" value="Genomic_DNA"/>
</dbReference>
<dbReference type="AlphaFoldDB" id="A0A094Q6V3"/>
<sequence>MSSFGIRGIIEGFYGKPWSHVERIDMLNFMEKAMLNTYFLAPKDEPGHRRSWQELRPLAELVKLRELVNHATDKGIQFGTAVSPGQTIIYSDPNELLALKGRLKQYLDLGIKLVGVFFDDIPNDFQAESDAKAFDSFAQAHATLGNQLLDWLEKDFPDSQLVICPTVYRGTGREEYLLELGKLLNPKVQLFWTGIQICSYRLDVRDAVIFEESANRKPLYWDNYPVNDVAMIHELHIGPLRARASELVEHSEGLLANPMWQAEASKIPLWTIGEYLADPINYDPDVAWERALAEVIPNSDDRSAYRKFARTSLGSCLNDDSAPEFSTQLGEVAFLYRSGSINRAAAKLRSMALEISIASLIIQSNSFSNLKLAEESAPWVDDYQRGGQILELVAQNLDKSPNGAFIRELAEEALSWRSRIFGDSLHMFLGELADDLNSVEFH</sequence>
<dbReference type="SUPFAM" id="SSF51445">
    <property type="entry name" value="(Trans)glycosidases"/>
    <property type="match status" value="1"/>
</dbReference>
<protein>
    <recommendedName>
        <fullName evidence="3">GH84 domain-containing protein</fullName>
    </recommendedName>
</protein>
<gene>
    <name evidence="4" type="ORF">GM51_7120</name>
</gene>
<dbReference type="InterPro" id="IPR017853">
    <property type="entry name" value="GH"/>
</dbReference>
<dbReference type="GO" id="GO:1901135">
    <property type="term" value="P:carbohydrate derivative metabolic process"/>
    <property type="evidence" value="ECO:0007669"/>
    <property type="project" value="UniProtKB-ARBA"/>
</dbReference>
<dbReference type="PANTHER" id="PTHR13170">
    <property type="entry name" value="O-GLCNACASE"/>
    <property type="match status" value="1"/>
</dbReference>
<dbReference type="PROSITE" id="PS52009">
    <property type="entry name" value="GH84"/>
    <property type="match status" value="1"/>
</dbReference>